<feature type="region of interest" description="Disordered" evidence="1">
    <location>
        <begin position="30"/>
        <end position="71"/>
    </location>
</feature>
<name>N1PWN5_DOTSN</name>
<feature type="compositionally biased region" description="Polar residues" evidence="1">
    <location>
        <begin position="51"/>
        <end position="60"/>
    </location>
</feature>
<dbReference type="EMBL" id="KB446537">
    <property type="protein sequence ID" value="EME46820.1"/>
    <property type="molecule type" value="Genomic_DNA"/>
</dbReference>
<evidence type="ECO:0000256" key="1">
    <source>
        <dbReference type="SAM" id="MobiDB-lite"/>
    </source>
</evidence>
<protein>
    <submittedName>
        <fullName evidence="2">Uncharacterized protein</fullName>
    </submittedName>
</protein>
<reference evidence="2 3" key="2">
    <citation type="journal article" date="2012" name="PLoS Pathog.">
        <title>Diverse lifestyles and strategies of plant pathogenesis encoded in the genomes of eighteen Dothideomycetes fungi.</title>
        <authorList>
            <person name="Ohm R.A."/>
            <person name="Feau N."/>
            <person name="Henrissat B."/>
            <person name="Schoch C.L."/>
            <person name="Horwitz B.A."/>
            <person name="Barry K.W."/>
            <person name="Condon B.J."/>
            <person name="Copeland A.C."/>
            <person name="Dhillon B."/>
            <person name="Glaser F."/>
            <person name="Hesse C.N."/>
            <person name="Kosti I."/>
            <person name="LaButti K."/>
            <person name="Lindquist E.A."/>
            <person name="Lucas S."/>
            <person name="Salamov A.A."/>
            <person name="Bradshaw R.E."/>
            <person name="Ciuffetti L."/>
            <person name="Hamelin R.C."/>
            <person name="Kema G.H.J."/>
            <person name="Lawrence C."/>
            <person name="Scott J.A."/>
            <person name="Spatafora J.W."/>
            <person name="Turgeon B.G."/>
            <person name="de Wit P.J.G.M."/>
            <person name="Zhong S."/>
            <person name="Goodwin S.B."/>
            <person name="Grigoriev I.V."/>
        </authorList>
    </citation>
    <scope>NUCLEOTIDE SEQUENCE [LARGE SCALE GENOMIC DNA]</scope>
    <source>
        <strain evidence="3">NZE10 / CBS 128990</strain>
    </source>
</reference>
<dbReference type="Proteomes" id="UP000016933">
    <property type="component" value="Unassembled WGS sequence"/>
</dbReference>
<proteinExistence type="predicted"/>
<gene>
    <name evidence="2" type="ORF">DOTSEDRAFT_33366</name>
</gene>
<dbReference type="HOGENOM" id="CLU_1209806_0_0_1"/>
<accession>N1PWN5</accession>
<dbReference type="AlphaFoldDB" id="N1PWN5"/>
<sequence>MNSFKHEAIGTCTYITNRGRVGGKFKLRGRKHRRETELQREAPLRVGTIDATENSQGNRKNNGDEAANAGGDHLSSLRQAVAMWTIGAASADWRQETRKGGRDYRSTRPSRLLVPIRNFNTRNYSRYSRSIDKAVKKAASIAAKQAYIAASCQRQSEGSRPNRALSASSSDIEATSSILSLPGTITSPPCNTTTTTSDRIIQPLVSSQIPSQVSLRCTPPTKIGADALL</sequence>
<evidence type="ECO:0000313" key="3">
    <source>
        <dbReference type="Proteomes" id="UP000016933"/>
    </source>
</evidence>
<reference evidence="3" key="1">
    <citation type="journal article" date="2012" name="PLoS Genet.">
        <title>The genomes of the fungal plant pathogens Cladosporium fulvum and Dothistroma septosporum reveal adaptation to different hosts and lifestyles but also signatures of common ancestry.</title>
        <authorList>
            <person name="de Wit P.J.G.M."/>
            <person name="van der Burgt A."/>
            <person name="Oekmen B."/>
            <person name="Stergiopoulos I."/>
            <person name="Abd-Elsalam K.A."/>
            <person name="Aerts A.L."/>
            <person name="Bahkali A.H."/>
            <person name="Beenen H.G."/>
            <person name="Chettri P."/>
            <person name="Cox M.P."/>
            <person name="Datema E."/>
            <person name="de Vries R.P."/>
            <person name="Dhillon B."/>
            <person name="Ganley A.R."/>
            <person name="Griffiths S.A."/>
            <person name="Guo Y."/>
            <person name="Hamelin R.C."/>
            <person name="Henrissat B."/>
            <person name="Kabir M.S."/>
            <person name="Jashni M.K."/>
            <person name="Kema G."/>
            <person name="Klaubauf S."/>
            <person name="Lapidus A."/>
            <person name="Levasseur A."/>
            <person name="Lindquist E."/>
            <person name="Mehrabi R."/>
            <person name="Ohm R.A."/>
            <person name="Owen T.J."/>
            <person name="Salamov A."/>
            <person name="Schwelm A."/>
            <person name="Schijlen E."/>
            <person name="Sun H."/>
            <person name="van den Burg H.A."/>
            <person name="van Ham R.C.H.J."/>
            <person name="Zhang S."/>
            <person name="Goodwin S.B."/>
            <person name="Grigoriev I.V."/>
            <person name="Collemare J."/>
            <person name="Bradshaw R.E."/>
        </authorList>
    </citation>
    <scope>NUCLEOTIDE SEQUENCE [LARGE SCALE GENOMIC DNA]</scope>
    <source>
        <strain evidence="3">NZE10 / CBS 128990</strain>
    </source>
</reference>
<feature type="compositionally biased region" description="Basic and acidic residues" evidence="1">
    <location>
        <begin position="34"/>
        <end position="43"/>
    </location>
</feature>
<keyword evidence="3" id="KW-1185">Reference proteome</keyword>
<evidence type="ECO:0000313" key="2">
    <source>
        <dbReference type="EMBL" id="EME46820.1"/>
    </source>
</evidence>
<organism evidence="2 3">
    <name type="scientific">Dothistroma septosporum (strain NZE10 / CBS 128990)</name>
    <name type="common">Red band needle blight fungus</name>
    <name type="synonym">Mycosphaerella pini</name>
    <dbReference type="NCBI Taxonomy" id="675120"/>
    <lineage>
        <taxon>Eukaryota</taxon>
        <taxon>Fungi</taxon>
        <taxon>Dikarya</taxon>
        <taxon>Ascomycota</taxon>
        <taxon>Pezizomycotina</taxon>
        <taxon>Dothideomycetes</taxon>
        <taxon>Dothideomycetidae</taxon>
        <taxon>Mycosphaerellales</taxon>
        <taxon>Mycosphaerellaceae</taxon>
        <taxon>Dothistroma</taxon>
    </lineage>
</organism>